<feature type="region of interest" description="Disordered" evidence="5">
    <location>
        <begin position="275"/>
        <end position="299"/>
    </location>
</feature>
<evidence type="ECO:0000313" key="8">
    <source>
        <dbReference type="Proteomes" id="UP000823388"/>
    </source>
</evidence>
<gene>
    <name evidence="7" type="ORF">PVAP13_1KG080400</name>
</gene>
<dbReference type="InterPro" id="IPR004333">
    <property type="entry name" value="SBP_dom"/>
</dbReference>
<evidence type="ECO:0000256" key="3">
    <source>
        <dbReference type="ARBA" id="ARBA00022833"/>
    </source>
</evidence>
<dbReference type="Gene3D" id="4.10.1100.10">
    <property type="entry name" value="Transcription factor, SBP-box domain"/>
    <property type="match status" value="1"/>
</dbReference>
<keyword evidence="2 4" id="KW-0863">Zinc-finger</keyword>
<name>A0A8T0X8H2_PANVG</name>
<evidence type="ECO:0000313" key="7">
    <source>
        <dbReference type="EMBL" id="KAG2656400.1"/>
    </source>
</evidence>
<proteinExistence type="predicted"/>
<keyword evidence="8" id="KW-1185">Reference proteome</keyword>
<comment type="caution">
    <text evidence="7">The sequence shown here is derived from an EMBL/GenBank/DDBJ whole genome shotgun (WGS) entry which is preliminary data.</text>
</comment>
<evidence type="ECO:0000256" key="5">
    <source>
        <dbReference type="SAM" id="MobiDB-lite"/>
    </source>
</evidence>
<dbReference type="InterPro" id="IPR044817">
    <property type="entry name" value="SBP-like"/>
</dbReference>
<organism evidence="7 8">
    <name type="scientific">Panicum virgatum</name>
    <name type="common">Blackwell switchgrass</name>
    <dbReference type="NCBI Taxonomy" id="38727"/>
    <lineage>
        <taxon>Eukaryota</taxon>
        <taxon>Viridiplantae</taxon>
        <taxon>Streptophyta</taxon>
        <taxon>Embryophyta</taxon>
        <taxon>Tracheophyta</taxon>
        <taxon>Spermatophyta</taxon>
        <taxon>Magnoliopsida</taxon>
        <taxon>Liliopsida</taxon>
        <taxon>Poales</taxon>
        <taxon>Poaceae</taxon>
        <taxon>PACMAD clade</taxon>
        <taxon>Panicoideae</taxon>
        <taxon>Panicodae</taxon>
        <taxon>Paniceae</taxon>
        <taxon>Panicinae</taxon>
        <taxon>Panicum</taxon>
        <taxon>Panicum sect. Hiantes</taxon>
    </lineage>
</organism>
<reference evidence="7" key="1">
    <citation type="submission" date="2020-05" db="EMBL/GenBank/DDBJ databases">
        <title>WGS assembly of Panicum virgatum.</title>
        <authorList>
            <person name="Lovell J.T."/>
            <person name="Jenkins J."/>
            <person name="Shu S."/>
            <person name="Juenger T.E."/>
            <person name="Schmutz J."/>
        </authorList>
    </citation>
    <scope>NUCLEOTIDE SEQUENCE</scope>
    <source>
        <strain evidence="7">AP13</strain>
    </source>
</reference>
<evidence type="ECO:0000256" key="2">
    <source>
        <dbReference type="ARBA" id="ARBA00022771"/>
    </source>
</evidence>
<evidence type="ECO:0000256" key="1">
    <source>
        <dbReference type="ARBA" id="ARBA00022723"/>
    </source>
</evidence>
<evidence type="ECO:0000259" key="6">
    <source>
        <dbReference type="PROSITE" id="PS51141"/>
    </source>
</evidence>
<dbReference type="GO" id="GO:0008270">
    <property type="term" value="F:zinc ion binding"/>
    <property type="evidence" value="ECO:0007669"/>
    <property type="project" value="UniProtKB-KW"/>
</dbReference>
<dbReference type="AlphaFoldDB" id="A0A8T0X8H2"/>
<dbReference type="GO" id="GO:0005634">
    <property type="term" value="C:nucleus"/>
    <property type="evidence" value="ECO:0007669"/>
    <property type="project" value="InterPro"/>
</dbReference>
<dbReference type="PANTHER" id="PTHR31251">
    <property type="entry name" value="SQUAMOSA PROMOTER-BINDING-LIKE PROTEIN 4"/>
    <property type="match status" value="1"/>
</dbReference>
<dbReference type="InterPro" id="IPR036893">
    <property type="entry name" value="SBP_sf"/>
</dbReference>
<feature type="region of interest" description="Disordered" evidence="5">
    <location>
        <begin position="365"/>
        <end position="430"/>
    </location>
</feature>
<dbReference type="Proteomes" id="UP000823388">
    <property type="component" value="Chromosome 1K"/>
</dbReference>
<dbReference type="SUPFAM" id="SSF103612">
    <property type="entry name" value="SBT domain"/>
    <property type="match status" value="1"/>
</dbReference>
<feature type="domain" description="SBP-type" evidence="6">
    <location>
        <begin position="208"/>
        <end position="285"/>
    </location>
</feature>
<dbReference type="OrthoDB" id="652226at2759"/>
<dbReference type="Pfam" id="PF03110">
    <property type="entry name" value="SBP"/>
    <property type="match status" value="1"/>
</dbReference>
<dbReference type="EMBL" id="CM029037">
    <property type="protein sequence ID" value="KAG2656400.1"/>
    <property type="molecule type" value="Genomic_DNA"/>
</dbReference>
<feature type="compositionally biased region" description="Basic and acidic residues" evidence="5">
    <location>
        <begin position="410"/>
        <end position="423"/>
    </location>
</feature>
<keyword evidence="1" id="KW-0479">Metal-binding</keyword>
<keyword evidence="3" id="KW-0862">Zinc</keyword>
<dbReference type="PANTHER" id="PTHR31251:SF169">
    <property type="entry name" value="SQUAMOSA PROMOTER-BINDING-LIKE PROTEIN 8"/>
    <property type="match status" value="1"/>
</dbReference>
<dbReference type="GO" id="GO:0003677">
    <property type="term" value="F:DNA binding"/>
    <property type="evidence" value="ECO:0007669"/>
    <property type="project" value="InterPro"/>
</dbReference>
<protein>
    <recommendedName>
        <fullName evidence="6">SBP-type domain-containing protein</fullName>
    </recommendedName>
</protein>
<sequence length="452" mass="47447">MMSSSSSRMMMMSTNTMTGPTNDVDFSFGAMQAAAAQPYAGFDAAGAMAAMPSVERPPPLLQHHHHNSHLYDSFDLAAAGFPFQEPGLLPPASLPLPPSMELAAMPPSPLQMPLPGLLAAAEVYPFGGAAAFLKREDGGHHHQLVDAGGGGTIGLNLGRRTYFSPADVLAVDRLLTRSRLGGGGVGLGVGVLGLGLGDAHHHHHQQQPPRCQAEGCKADLSAAKHYHRRHKVCEYHAKAAAVAAAGKQQRFCQQCSRFHVLAEFDDAKRSCRKRLTEHNRRRRKPAGAQGKDYSPPPKRAADTCIISTSYSSDHHKSASATAAAKSTAISPNGSGVSCLDAMDNGHITSSAAAAPTALSLAALPPLHDEKDDGDDGGLGSMLMRQVQGRGGGDDDDRRRFMTSLVMQQQDHQHDGGGGGDHDGAGGGNILPCPSVSGHQNGGCNGFFEVDFI</sequence>
<evidence type="ECO:0000256" key="4">
    <source>
        <dbReference type="PROSITE-ProRule" id="PRU00470"/>
    </source>
</evidence>
<accession>A0A8T0X8H2</accession>
<dbReference type="PROSITE" id="PS51141">
    <property type="entry name" value="ZF_SBP"/>
    <property type="match status" value="1"/>
</dbReference>